<dbReference type="EMBL" id="JADNYJ010000026">
    <property type="protein sequence ID" value="KAF8904480.1"/>
    <property type="molecule type" value="Genomic_DNA"/>
</dbReference>
<reference evidence="2" key="1">
    <citation type="submission" date="2020-11" db="EMBL/GenBank/DDBJ databases">
        <authorList>
            <consortium name="DOE Joint Genome Institute"/>
            <person name="Ahrendt S."/>
            <person name="Riley R."/>
            <person name="Andreopoulos W."/>
            <person name="LaButti K."/>
            <person name="Pangilinan J."/>
            <person name="Ruiz-duenas F.J."/>
            <person name="Barrasa J.M."/>
            <person name="Sanchez-Garcia M."/>
            <person name="Camarero S."/>
            <person name="Miyauchi S."/>
            <person name="Serrano A."/>
            <person name="Linde D."/>
            <person name="Babiker R."/>
            <person name="Drula E."/>
            <person name="Ayuso-Fernandez I."/>
            <person name="Pacheco R."/>
            <person name="Padilla G."/>
            <person name="Ferreira P."/>
            <person name="Barriuso J."/>
            <person name="Kellner H."/>
            <person name="Castanera R."/>
            <person name="Alfaro M."/>
            <person name="Ramirez L."/>
            <person name="Pisabarro A.G."/>
            <person name="Kuo A."/>
            <person name="Tritt A."/>
            <person name="Lipzen A."/>
            <person name="He G."/>
            <person name="Yan M."/>
            <person name="Ng V."/>
            <person name="Cullen D."/>
            <person name="Martin F."/>
            <person name="Rosso M.-N."/>
            <person name="Henrissat B."/>
            <person name="Hibbett D."/>
            <person name="Martinez A.T."/>
            <person name="Grigoriev I.V."/>
        </authorList>
    </citation>
    <scope>NUCLEOTIDE SEQUENCE</scope>
    <source>
        <strain evidence="2">AH 44721</strain>
    </source>
</reference>
<keyword evidence="1" id="KW-0812">Transmembrane</keyword>
<keyword evidence="1" id="KW-1133">Transmembrane helix</keyword>
<keyword evidence="3" id="KW-1185">Reference proteome</keyword>
<protein>
    <recommendedName>
        <fullName evidence="4">Transmembrane protein</fullName>
    </recommendedName>
</protein>
<evidence type="ECO:0000256" key="1">
    <source>
        <dbReference type="SAM" id="Phobius"/>
    </source>
</evidence>
<evidence type="ECO:0008006" key="4">
    <source>
        <dbReference type="Google" id="ProtNLM"/>
    </source>
</evidence>
<sequence length="98" mass="11143">MSPNLLKRDLLITLKAMASVVIISSINLRHCLFLDLSHWMDIEKAHIADHLKSTTNSILVIPPFLRRSAFKETTLLLLVLVLLLGHPCFLVILLRSKF</sequence>
<accession>A0A9P5NPX7</accession>
<evidence type="ECO:0000313" key="3">
    <source>
        <dbReference type="Proteomes" id="UP000724874"/>
    </source>
</evidence>
<name>A0A9P5NPX7_GYMJU</name>
<dbReference type="Proteomes" id="UP000724874">
    <property type="component" value="Unassembled WGS sequence"/>
</dbReference>
<proteinExistence type="predicted"/>
<organism evidence="2 3">
    <name type="scientific">Gymnopilus junonius</name>
    <name type="common">Spectacular rustgill mushroom</name>
    <name type="synonym">Gymnopilus spectabilis subsp. junonius</name>
    <dbReference type="NCBI Taxonomy" id="109634"/>
    <lineage>
        <taxon>Eukaryota</taxon>
        <taxon>Fungi</taxon>
        <taxon>Dikarya</taxon>
        <taxon>Basidiomycota</taxon>
        <taxon>Agaricomycotina</taxon>
        <taxon>Agaricomycetes</taxon>
        <taxon>Agaricomycetidae</taxon>
        <taxon>Agaricales</taxon>
        <taxon>Agaricineae</taxon>
        <taxon>Hymenogastraceae</taxon>
        <taxon>Gymnopilus</taxon>
    </lineage>
</organism>
<dbReference type="AlphaFoldDB" id="A0A9P5NPX7"/>
<feature type="transmembrane region" description="Helical" evidence="1">
    <location>
        <begin position="75"/>
        <end position="94"/>
    </location>
</feature>
<comment type="caution">
    <text evidence="2">The sequence shown here is derived from an EMBL/GenBank/DDBJ whole genome shotgun (WGS) entry which is preliminary data.</text>
</comment>
<keyword evidence="1" id="KW-0472">Membrane</keyword>
<feature type="transmembrane region" description="Helical" evidence="1">
    <location>
        <begin position="12"/>
        <end position="30"/>
    </location>
</feature>
<evidence type="ECO:0000313" key="2">
    <source>
        <dbReference type="EMBL" id="KAF8904480.1"/>
    </source>
</evidence>
<gene>
    <name evidence="2" type="ORF">CPB84DRAFT_1773176</name>
</gene>